<dbReference type="InterPro" id="IPR007557">
    <property type="entry name" value="PSP1_C"/>
</dbReference>
<proteinExistence type="predicted"/>
<dbReference type="NCBIfam" id="NF041131">
    <property type="entry name" value="RicT_YaaT_fam"/>
    <property type="match status" value="1"/>
</dbReference>
<feature type="domain" description="PSP1 C-terminal" evidence="2">
    <location>
        <begin position="107"/>
        <end position="192"/>
    </location>
</feature>
<evidence type="ECO:0000259" key="2">
    <source>
        <dbReference type="PROSITE" id="PS51411"/>
    </source>
</evidence>
<reference evidence="3" key="1">
    <citation type="journal article" date="2020" name="mSystems">
        <title>Genome- and Community-Level Interaction Insights into Carbon Utilization and Element Cycling Functions of Hydrothermarchaeota in Hydrothermal Sediment.</title>
        <authorList>
            <person name="Zhou Z."/>
            <person name="Liu Y."/>
            <person name="Xu W."/>
            <person name="Pan J."/>
            <person name="Luo Z.H."/>
            <person name="Li M."/>
        </authorList>
    </citation>
    <scope>NUCLEOTIDE SEQUENCE [LARGE SCALE GENOMIC DNA]</scope>
    <source>
        <strain evidence="3">HyVt-633</strain>
    </source>
</reference>
<dbReference type="PANTHER" id="PTHR43830">
    <property type="entry name" value="PROTEIN PSP1"/>
    <property type="match status" value="1"/>
</dbReference>
<comment type="caution">
    <text evidence="3">The sequence shown here is derived from an EMBL/GenBank/DDBJ whole genome shotgun (WGS) entry which is preliminary data.</text>
</comment>
<gene>
    <name evidence="3" type="ORF">ENL07_00750</name>
</gene>
<dbReference type="AlphaFoldDB" id="A0A7C5DCU5"/>
<name>A0A7C5DCU5_9CHLB</name>
<evidence type="ECO:0000313" key="3">
    <source>
        <dbReference type="EMBL" id="HHE31189.1"/>
    </source>
</evidence>
<feature type="coiled-coil region" evidence="1">
    <location>
        <begin position="89"/>
        <end position="116"/>
    </location>
</feature>
<dbReference type="GO" id="GO:0005737">
    <property type="term" value="C:cytoplasm"/>
    <property type="evidence" value="ECO:0007669"/>
    <property type="project" value="TreeGrafter"/>
</dbReference>
<evidence type="ECO:0000256" key="1">
    <source>
        <dbReference type="SAM" id="Coils"/>
    </source>
</evidence>
<dbReference type="InterPro" id="IPR047767">
    <property type="entry name" value="PSP1-like"/>
</dbReference>
<accession>A0A7C5DCU5</accession>
<dbReference type="PANTHER" id="PTHR43830:SF3">
    <property type="entry name" value="PROTEIN PSP1"/>
    <property type="match status" value="1"/>
</dbReference>
<dbReference type="PROSITE" id="PS51411">
    <property type="entry name" value="PSP1_C"/>
    <property type="match status" value="1"/>
</dbReference>
<organism evidence="3">
    <name type="scientific">Chlorobaculum parvum</name>
    <dbReference type="NCBI Taxonomy" id="274539"/>
    <lineage>
        <taxon>Bacteria</taxon>
        <taxon>Pseudomonadati</taxon>
        <taxon>Chlorobiota</taxon>
        <taxon>Chlorobiia</taxon>
        <taxon>Chlorobiales</taxon>
        <taxon>Chlorobiaceae</taxon>
        <taxon>Chlorobaculum</taxon>
    </lineage>
</organism>
<dbReference type="EMBL" id="DRSQ01000017">
    <property type="protein sequence ID" value="HHE31189.1"/>
    <property type="molecule type" value="Genomic_DNA"/>
</dbReference>
<dbReference type="Pfam" id="PF04468">
    <property type="entry name" value="PSP1"/>
    <property type="match status" value="1"/>
</dbReference>
<protein>
    <recommendedName>
        <fullName evidence="2">PSP1 C-terminal domain-containing protein</fullName>
    </recommendedName>
</protein>
<keyword evidence="1" id="KW-0175">Coiled coil</keyword>
<sequence length="327" mass="36780">MSTVLCSCLLGDNARIRLKLSKILYEETADLYSEESSEESVEVCEVELKGCRREFYLNQSGAEISIGLPVILEADGGFDFGMVYSMGRIARRKLELKGLTEKIDELSAVIRHASEEDVASFSEIRKREPEIRAACHDRIERHRLDMKLVDIDLRLDQQKLSVYYTATHRVDFRGLVRDLAGEFKARIQMVQITTREEARRTNSQGSCGCSLCCSTWMQKIHSNPFAEKPQNFDASNGDSHSFNTIGLCNRPKCCLGFSKSNGSGRNGLGRGNGWPTVGTIFAVRDGNAVVEGVDPQRQCVWVRYESSGQKRRLSLDQYNKMAGRRQG</sequence>
<dbReference type="Proteomes" id="UP000886058">
    <property type="component" value="Unassembled WGS sequence"/>
</dbReference>